<gene>
    <name evidence="2" type="ORF">ACFQZM_06505</name>
</gene>
<feature type="transmembrane region" description="Helical" evidence="1">
    <location>
        <begin position="254"/>
        <end position="275"/>
    </location>
</feature>
<feature type="transmembrane region" description="Helical" evidence="1">
    <location>
        <begin position="70"/>
        <end position="88"/>
    </location>
</feature>
<proteinExistence type="predicted"/>
<name>A0ABW2XCH4_9ACTN</name>
<sequence length="362" mass="37643">MSTLEDRYRRLLAWYPAAHRAVHEREMLDVLLSAARPGQTRPSPADTADLLTGAIRIRLRNAASGDGPSAWPAGLAVAGFLAMLQLLADGVRFAADIPAMASLAAHAPRAWSTPHVLAAHFGSGPYWLAWAAIAVLAWRGRRRAAARAACAVTGAQIVLAGYGEVFDDRVFGSLAASTAGTALPLALLATASLVASPGPRHGARVLGRAPVACAAATAAVLAAISCRQAFTLLFRYPLTSTDVPADRFLHDVAGWGRLQLAGVLVAAVLAVAVLARTRETRRACALLAIAAVPAIGLLAVQAAGSPGETLPMELNGLVNDDGGVVPSYSITYGLVGFALAMLCVRLVEMPSRSRTHSEQTLS</sequence>
<organism evidence="2 3">
    <name type="scientific">Actinomadura fibrosa</name>
    <dbReference type="NCBI Taxonomy" id="111802"/>
    <lineage>
        <taxon>Bacteria</taxon>
        <taxon>Bacillati</taxon>
        <taxon>Actinomycetota</taxon>
        <taxon>Actinomycetes</taxon>
        <taxon>Streptosporangiales</taxon>
        <taxon>Thermomonosporaceae</taxon>
        <taxon>Actinomadura</taxon>
    </lineage>
</organism>
<dbReference type="Proteomes" id="UP001597063">
    <property type="component" value="Unassembled WGS sequence"/>
</dbReference>
<feature type="transmembrane region" description="Helical" evidence="1">
    <location>
        <begin position="209"/>
        <end position="234"/>
    </location>
</feature>
<feature type="transmembrane region" description="Helical" evidence="1">
    <location>
        <begin position="284"/>
        <end position="304"/>
    </location>
</feature>
<dbReference type="EMBL" id="JBHTGP010000003">
    <property type="protein sequence ID" value="MFD0684138.1"/>
    <property type="molecule type" value="Genomic_DNA"/>
</dbReference>
<comment type="caution">
    <text evidence="2">The sequence shown here is derived from an EMBL/GenBank/DDBJ whole genome shotgun (WGS) entry which is preliminary data.</text>
</comment>
<feature type="transmembrane region" description="Helical" evidence="1">
    <location>
        <begin position="117"/>
        <end position="137"/>
    </location>
</feature>
<evidence type="ECO:0000313" key="3">
    <source>
        <dbReference type="Proteomes" id="UP001597063"/>
    </source>
</evidence>
<evidence type="ECO:0000256" key="1">
    <source>
        <dbReference type="SAM" id="Phobius"/>
    </source>
</evidence>
<protein>
    <recommendedName>
        <fullName evidence="4">Integral membrane protein</fullName>
    </recommendedName>
</protein>
<evidence type="ECO:0008006" key="4">
    <source>
        <dbReference type="Google" id="ProtNLM"/>
    </source>
</evidence>
<reference evidence="3" key="1">
    <citation type="journal article" date="2019" name="Int. J. Syst. Evol. Microbiol.">
        <title>The Global Catalogue of Microorganisms (GCM) 10K type strain sequencing project: providing services to taxonomists for standard genome sequencing and annotation.</title>
        <authorList>
            <consortium name="The Broad Institute Genomics Platform"/>
            <consortium name="The Broad Institute Genome Sequencing Center for Infectious Disease"/>
            <person name="Wu L."/>
            <person name="Ma J."/>
        </authorList>
    </citation>
    <scope>NUCLEOTIDE SEQUENCE [LARGE SCALE GENOMIC DNA]</scope>
    <source>
        <strain evidence="3">JCM 9371</strain>
    </source>
</reference>
<evidence type="ECO:0000313" key="2">
    <source>
        <dbReference type="EMBL" id="MFD0684138.1"/>
    </source>
</evidence>
<feature type="transmembrane region" description="Helical" evidence="1">
    <location>
        <begin position="144"/>
        <end position="162"/>
    </location>
</feature>
<feature type="transmembrane region" description="Helical" evidence="1">
    <location>
        <begin position="174"/>
        <end position="197"/>
    </location>
</feature>
<dbReference type="RefSeq" id="WP_131756234.1">
    <property type="nucleotide sequence ID" value="NZ_CAACUY010000014.1"/>
</dbReference>
<keyword evidence="1" id="KW-0472">Membrane</keyword>
<keyword evidence="1" id="KW-1133">Transmembrane helix</keyword>
<keyword evidence="1" id="KW-0812">Transmembrane</keyword>
<keyword evidence="3" id="KW-1185">Reference proteome</keyword>
<accession>A0ABW2XCH4</accession>
<feature type="transmembrane region" description="Helical" evidence="1">
    <location>
        <begin position="324"/>
        <end position="347"/>
    </location>
</feature>